<comment type="caution">
    <text evidence="1">The sequence shown here is derived from an EMBL/GenBank/DDBJ whole genome shotgun (WGS) entry which is preliminary data.</text>
</comment>
<keyword evidence="2" id="KW-1185">Reference proteome</keyword>
<dbReference type="EMBL" id="JAYGHX010000012">
    <property type="protein sequence ID" value="MEA5392551.1"/>
    <property type="molecule type" value="Genomic_DNA"/>
</dbReference>
<dbReference type="Proteomes" id="UP001304461">
    <property type="component" value="Unassembled WGS sequence"/>
</dbReference>
<proteinExistence type="predicted"/>
<dbReference type="RefSeq" id="WP_323306496.1">
    <property type="nucleotide sequence ID" value="NZ_JAYGHX010000012.1"/>
</dbReference>
<evidence type="ECO:0000313" key="1">
    <source>
        <dbReference type="EMBL" id="MEA5392551.1"/>
    </source>
</evidence>
<sequence length="141" mass="15277">MSTTTQNPTTAPLRSLSFLVAPLGQLSGDGQLRELIEERRQRKGADVELWYLGPELVEELRLAQAFRNPPAKDQDQARPQETIEAIVAGDAAVITWLELRFGGCTGSLALQAGWLQERAGALPPRTPVADTATSTARCAHT</sequence>
<protein>
    <submittedName>
        <fullName evidence="1">Uncharacterized protein</fullName>
    </submittedName>
</protein>
<accession>A0ABU5RXM5</accession>
<gene>
    <name evidence="1" type="ORF">VB738_14905</name>
</gene>
<reference evidence="1 2" key="1">
    <citation type="submission" date="2023-12" db="EMBL/GenBank/DDBJ databases">
        <title>Baltic Sea Cyanobacteria.</title>
        <authorList>
            <person name="Delbaje E."/>
            <person name="Fewer D.P."/>
            <person name="Shishido T.K."/>
        </authorList>
    </citation>
    <scope>NUCLEOTIDE SEQUENCE [LARGE SCALE GENOMIC DNA]</scope>
    <source>
        <strain evidence="1 2">UHCC 0139</strain>
    </source>
</reference>
<evidence type="ECO:0000313" key="2">
    <source>
        <dbReference type="Proteomes" id="UP001304461"/>
    </source>
</evidence>
<name>A0ABU5RXM5_9CYAN</name>
<organism evidence="1 2">
    <name type="scientific">Cyanobium gracile UHCC 0139</name>
    <dbReference type="NCBI Taxonomy" id="3110308"/>
    <lineage>
        <taxon>Bacteria</taxon>
        <taxon>Bacillati</taxon>
        <taxon>Cyanobacteriota</taxon>
        <taxon>Cyanophyceae</taxon>
        <taxon>Synechococcales</taxon>
        <taxon>Prochlorococcaceae</taxon>
        <taxon>Cyanobium</taxon>
    </lineage>
</organism>